<evidence type="ECO:0000259" key="5">
    <source>
        <dbReference type="PROSITE" id="PS50977"/>
    </source>
</evidence>
<dbReference type="GO" id="GO:0003700">
    <property type="term" value="F:DNA-binding transcription factor activity"/>
    <property type="evidence" value="ECO:0007669"/>
    <property type="project" value="TreeGrafter"/>
</dbReference>
<dbReference type="GO" id="GO:0000976">
    <property type="term" value="F:transcription cis-regulatory region binding"/>
    <property type="evidence" value="ECO:0007669"/>
    <property type="project" value="TreeGrafter"/>
</dbReference>
<dbReference type="GeneID" id="97494740"/>
<dbReference type="Proteomes" id="UP000186096">
    <property type="component" value="Unassembled WGS sequence"/>
</dbReference>
<name>A0A1N6UYV6_9ACTN</name>
<evidence type="ECO:0000313" key="7">
    <source>
        <dbReference type="Proteomes" id="UP000186096"/>
    </source>
</evidence>
<keyword evidence="2 4" id="KW-0238">DNA-binding</keyword>
<dbReference type="Gene3D" id="1.10.357.10">
    <property type="entry name" value="Tetracycline Repressor, domain 2"/>
    <property type="match status" value="1"/>
</dbReference>
<dbReference type="EMBL" id="FTNI01000003">
    <property type="protein sequence ID" value="SIQ70764.1"/>
    <property type="molecule type" value="Genomic_DNA"/>
</dbReference>
<keyword evidence="3" id="KW-0804">Transcription</keyword>
<gene>
    <name evidence="6" type="ORF">SAMN05421833_103210</name>
</gene>
<evidence type="ECO:0000256" key="2">
    <source>
        <dbReference type="ARBA" id="ARBA00023125"/>
    </source>
</evidence>
<protein>
    <submittedName>
        <fullName evidence="6">Transcriptional regulator, TetR family</fullName>
    </submittedName>
</protein>
<dbReference type="InterPro" id="IPR001647">
    <property type="entry name" value="HTH_TetR"/>
</dbReference>
<sequence>MGAQTDTRSRIQEVAIRLFTEQGYEATSLREIAEALGVTKAALYYHFRTKEDIVASLIEDRVKALDELIAWANGHPRTPETRGELIRRYSAHMTRGRHHEVMQFMDRNKTALQGHAKVDLMRERMGELMQALCGPDDPLPVRLRRSMALFAMHAAWFFIRDESSTEEERIAAGLQVALELADGTGS</sequence>
<dbReference type="PANTHER" id="PTHR30055">
    <property type="entry name" value="HTH-TYPE TRANSCRIPTIONAL REGULATOR RUTR"/>
    <property type="match status" value="1"/>
</dbReference>
<accession>A0A1N6UYV6</accession>
<keyword evidence="7" id="KW-1185">Reference proteome</keyword>
<dbReference type="PROSITE" id="PS01081">
    <property type="entry name" value="HTH_TETR_1"/>
    <property type="match status" value="1"/>
</dbReference>
<dbReference type="STRING" id="58117.SAMN05421833_103210"/>
<keyword evidence="1" id="KW-0805">Transcription regulation</keyword>
<dbReference type="PRINTS" id="PR00455">
    <property type="entry name" value="HTHTETR"/>
</dbReference>
<dbReference type="InterPro" id="IPR009057">
    <property type="entry name" value="Homeodomain-like_sf"/>
</dbReference>
<reference evidence="7" key="1">
    <citation type="submission" date="2017-01" db="EMBL/GenBank/DDBJ databases">
        <authorList>
            <person name="Varghese N."/>
            <person name="Submissions S."/>
        </authorList>
    </citation>
    <scope>NUCLEOTIDE SEQUENCE [LARGE SCALE GENOMIC DNA]</scope>
    <source>
        <strain evidence="7">ATCC 12950</strain>
    </source>
</reference>
<dbReference type="RefSeq" id="WP_030505107.1">
    <property type="nucleotide sequence ID" value="NZ_CP192071.1"/>
</dbReference>
<feature type="domain" description="HTH tetR-type" evidence="5">
    <location>
        <begin position="5"/>
        <end position="65"/>
    </location>
</feature>
<evidence type="ECO:0000313" key="6">
    <source>
        <dbReference type="EMBL" id="SIQ70764.1"/>
    </source>
</evidence>
<dbReference type="PANTHER" id="PTHR30055:SF234">
    <property type="entry name" value="HTH-TYPE TRANSCRIPTIONAL REGULATOR BETI"/>
    <property type="match status" value="1"/>
</dbReference>
<proteinExistence type="predicted"/>
<dbReference type="SUPFAM" id="SSF46689">
    <property type="entry name" value="Homeodomain-like"/>
    <property type="match status" value="1"/>
</dbReference>
<evidence type="ECO:0000256" key="4">
    <source>
        <dbReference type="PROSITE-ProRule" id="PRU00335"/>
    </source>
</evidence>
<dbReference type="InterPro" id="IPR050109">
    <property type="entry name" value="HTH-type_TetR-like_transc_reg"/>
</dbReference>
<dbReference type="Pfam" id="PF00440">
    <property type="entry name" value="TetR_N"/>
    <property type="match status" value="1"/>
</dbReference>
<dbReference type="PROSITE" id="PS50977">
    <property type="entry name" value="HTH_TETR_2"/>
    <property type="match status" value="1"/>
</dbReference>
<dbReference type="InterPro" id="IPR023772">
    <property type="entry name" value="DNA-bd_HTH_TetR-type_CS"/>
</dbReference>
<feature type="DNA-binding region" description="H-T-H motif" evidence="4">
    <location>
        <begin position="28"/>
        <end position="47"/>
    </location>
</feature>
<dbReference type="OrthoDB" id="3186364at2"/>
<evidence type="ECO:0000256" key="1">
    <source>
        <dbReference type="ARBA" id="ARBA00023015"/>
    </source>
</evidence>
<dbReference type="AlphaFoldDB" id="A0A1N6UYV6"/>
<organism evidence="6 7">
    <name type="scientific">Microbispora rosea</name>
    <dbReference type="NCBI Taxonomy" id="58117"/>
    <lineage>
        <taxon>Bacteria</taxon>
        <taxon>Bacillati</taxon>
        <taxon>Actinomycetota</taxon>
        <taxon>Actinomycetes</taxon>
        <taxon>Streptosporangiales</taxon>
        <taxon>Streptosporangiaceae</taxon>
        <taxon>Microbispora</taxon>
    </lineage>
</organism>
<evidence type="ECO:0000256" key="3">
    <source>
        <dbReference type="ARBA" id="ARBA00023163"/>
    </source>
</evidence>